<evidence type="ECO:0000313" key="11">
    <source>
        <dbReference type="EMBL" id="AFS78076.1"/>
    </source>
</evidence>
<dbReference type="eggNOG" id="COG1862">
    <property type="taxonomic scope" value="Bacteria"/>
</dbReference>
<dbReference type="AlphaFoldDB" id="K0B0A0"/>
<evidence type="ECO:0000256" key="9">
    <source>
        <dbReference type="ARBA" id="ARBA00023136"/>
    </source>
</evidence>
<sequence length="105" mass="11929">MNGNGLIAAFAPMVLFIGIFYFIIIRPQKRQEREVTSMRNSLKVGDEIVTIGGIIGRVVKVKDKEISIEVGADKTRFNMEIWSVREVKKPSNESQSKKEDKSKEE</sequence>
<name>K0B0A0_GOTA9</name>
<evidence type="ECO:0000256" key="10">
    <source>
        <dbReference type="SAM" id="Phobius"/>
    </source>
</evidence>
<dbReference type="RefSeq" id="WP_014967213.1">
    <property type="nucleotide sequence ID" value="NC_018664.1"/>
</dbReference>
<dbReference type="PRINTS" id="PR01853">
    <property type="entry name" value="YAJCTRNLCASE"/>
</dbReference>
<feature type="transmembrane region" description="Helical" evidence="10">
    <location>
        <begin position="6"/>
        <end position="24"/>
    </location>
</feature>
<evidence type="ECO:0000256" key="6">
    <source>
        <dbReference type="ARBA" id="ARBA00022927"/>
    </source>
</evidence>
<keyword evidence="7 10" id="KW-1133">Transmembrane helix</keyword>
<dbReference type="SMART" id="SM01323">
    <property type="entry name" value="YajC"/>
    <property type="match status" value="1"/>
</dbReference>
<evidence type="ECO:0000256" key="8">
    <source>
        <dbReference type="ARBA" id="ARBA00023010"/>
    </source>
</evidence>
<evidence type="ECO:0000256" key="7">
    <source>
        <dbReference type="ARBA" id="ARBA00022989"/>
    </source>
</evidence>
<reference evidence="11 12" key="1">
    <citation type="journal article" date="2012" name="PLoS ONE">
        <title>The purine-utilizing bacterium Clostridium acidurici 9a: a genome-guided metabolic reconsideration.</title>
        <authorList>
            <person name="Hartwich K."/>
            <person name="Poehlein A."/>
            <person name="Daniel R."/>
        </authorList>
    </citation>
    <scope>NUCLEOTIDE SEQUENCE [LARGE SCALE GENOMIC DNA]</scope>
    <source>
        <strain evidence="12">ATCC 7906 / DSM 604 / BCRC 14475 / CIP 104303 / KCTC 5404 / NCIMB 10678 / 9a</strain>
    </source>
</reference>
<keyword evidence="12" id="KW-1185">Reference proteome</keyword>
<dbReference type="HOGENOM" id="CLU_116157_5_0_9"/>
<keyword evidence="3" id="KW-0813">Transport</keyword>
<dbReference type="KEGG" id="cad:Curi_c10620"/>
<comment type="subcellular location">
    <subcellularLocation>
        <location evidence="1">Cell membrane</location>
        <topology evidence="1">Single-pass membrane protein</topology>
    </subcellularLocation>
</comment>
<organism evidence="11 12">
    <name type="scientific">Gottschalkia acidurici (strain ATCC 7906 / DSM 604 / BCRC 14475 / CIP 104303 / KCTC 5404 / NCIMB 10678 / 9a)</name>
    <name type="common">Clostridium acidurici</name>
    <dbReference type="NCBI Taxonomy" id="1128398"/>
    <lineage>
        <taxon>Bacteria</taxon>
        <taxon>Bacillati</taxon>
        <taxon>Bacillota</taxon>
        <taxon>Tissierellia</taxon>
        <taxon>Tissierellales</taxon>
        <taxon>Gottschalkiaceae</taxon>
        <taxon>Gottschalkia</taxon>
    </lineage>
</organism>
<accession>K0B0A0</accession>
<dbReference type="Proteomes" id="UP000006094">
    <property type="component" value="Chromosome"/>
</dbReference>
<dbReference type="GO" id="GO:0015031">
    <property type="term" value="P:protein transport"/>
    <property type="evidence" value="ECO:0007669"/>
    <property type="project" value="UniProtKB-KW"/>
</dbReference>
<dbReference type="OrthoDB" id="9800132at2"/>
<keyword evidence="8" id="KW-0811">Translocation</keyword>
<gene>
    <name evidence="11" type="ordered locus">Curi_c10620</name>
</gene>
<dbReference type="NCBIfam" id="TIGR00739">
    <property type="entry name" value="yajC"/>
    <property type="match status" value="1"/>
</dbReference>
<dbReference type="GO" id="GO:0005886">
    <property type="term" value="C:plasma membrane"/>
    <property type="evidence" value="ECO:0007669"/>
    <property type="project" value="UniProtKB-SubCell"/>
</dbReference>
<evidence type="ECO:0000256" key="1">
    <source>
        <dbReference type="ARBA" id="ARBA00004162"/>
    </source>
</evidence>
<evidence type="ECO:0000256" key="5">
    <source>
        <dbReference type="ARBA" id="ARBA00022692"/>
    </source>
</evidence>
<dbReference type="InterPro" id="IPR003849">
    <property type="entry name" value="Preprotein_translocase_YajC"/>
</dbReference>
<evidence type="ECO:0000256" key="3">
    <source>
        <dbReference type="ARBA" id="ARBA00022448"/>
    </source>
</evidence>
<keyword evidence="4" id="KW-1003">Cell membrane</keyword>
<proteinExistence type="inferred from homology"/>
<evidence type="ECO:0000256" key="4">
    <source>
        <dbReference type="ARBA" id="ARBA00022475"/>
    </source>
</evidence>
<evidence type="ECO:0000313" key="12">
    <source>
        <dbReference type="Proteomes" id="UP000006094"/>
    </source>
</evidence>
<keyword evidence="5 10" id="KW-0812">Transmembrane</keyword>
<protein>
    <submittedName>
        <fullName evidence="11">Preprotein translocase, YajC subunit</fullName>
    </submittedName>
</protein>
<dbReference type="Pfam" id="PF02699">
    <property type="entry name" value="YajC"/>
    <property type="match status" value="1"/>
</dbReference>
<keyword evidence="6" id="KW-0653">Protein transport</keyword>
<evidence type="ECO:0000256" key="2">
    <source>
        <dbReference type="ARBA" id="ARBA00006742"/>
    </source>
</evidence>
<keyword evidence="9 10" id="KW-0472">Membrane</keyword>
<dbReference type="PANTHER" id="PTHR33909">
    <property type="entry name" value="SEC TRANSLOCON ACCESSORY COMPLEX SUBUNIT YAJC"/>
    <property type="match status" value="1"/>
</dbReference>
<dbReference type="STRING" id="1128398.Curi_c10620"/>
<dbReference type="EMBL" id="CP003326">
    <property type="protein sequence ID" value="AFS78076.1"/>
    <property type="molecule type" value="Genomic_DNA"/>
</dbReference>
<dbReference type="PANTHER" id="PTHR33909:SF1">
    <property type="entry name" value="SEC TRANSLOCON ACCESSORY COMPLEX SUBUNIT YAJC"/>
    <property type="match status" value="1"/>
</dbReference>
<comment type="similarity">
    <text evidence="2">Belongs to the YajC family.</text>
</comment>